<dbReference type="InterPro" id="IPR029068">
    <property type="entry name" value="Glyas_Bleomycin-R_OHBP_Dase"/>
</dbReference>
<name>A0A4Q5N5L1_9MICO</name>
<dbReference type="Proteomes" id="UP000293764">
    <property type="component" value="Unassembled WGS sequence"/>
</dbReference>
<gene>
    <name evidence="2" type="ORF">EUA98_01025</name>
</gene>
<dbReference type="SUPFAM" id="SSF54593">
    <property type="entry name" value="Glyoxalase/Bleomycin resistance protein/Dihydroxybiphenyl dioxygenase"/>
    <property type="match status" value="2"/>
</dbReference>
<protein>
    <submittedName>
        <fullName evidence="2">VOC family protein</fullName>
    </submittedName>
</protein>
<evidence type="ECO:0000259" key="1">
    <source>
        <dbReference type="PROSITE" id="PS51819"/>
    </source>
</evidence>
<dbReference type="PROSITE" id="PS51819">
    <property type="entry name" value="VOC"/>
    <property type="match status" value="2"/>
</dbReference>
<dbReference type="PANTHER" id="PTHR33993:SF14">
    <property type="entry name" value="GB|AAF24581.1"/>
    <property type="match status" value="1"/>
</dbReference>
<dbReference type="Gene3D" id="3.10.180.10">
    <property type="entry name" value="2,3-Dihydroxybiphenyl 1,2-Dioxygenase, domain 1"/>
    <property type="match status" value="2"/>
</dbReference>
<accession>A0A4Q5N5L1</accession>
<dbReference type="PANTHER" id="PTHR33993">
    <property type="entry name" value="GLYOXALASE-RELATED"/>
    <property type="match status" value="1"/>
</dbReference>
<dbReference type="OrthoDB" id="9793039at2"/>
<dbReference type="AlphaFoldDB" id="A0A4Q5N5L1"/>
<evidence type="ECO:0000313" key="3">
    <source>
        <dbReference type="Proteomes" id="UP000293764"/>
    </source>
</evidence>
<dbReference type="CDD" id="cd07247">
    <property type="entry name" value="SgaA_N_like"/>
    <property type="match status" value="1"/>
</dbReference>
<dbReference type="RefSeq" id="WP_130100812.1">
    <property type="nucleotide sequence ID" value="NZ_SDWW01000002.1"/>
</dbReference>
<dbReference type="EMBL" id="SDWW01000002">
    <property type="protein sequence ID" value="RYV52823.1"/>
    <property type="molecule type" value="Genomic_DNA"/>
</dbReference>
<dbReference type="InterPro" id="IPR004360">
    <property type="entry name" value="Glyas_Fos-R_dOase_dom"/>
</dbReference>
<comment type="caution">
    <text evidence="2">The sequence shown here is derived from an EMBL/GenBank/DDBJ whole genome shotgun (WGS) entry which is preliminary data.</text>
</comment>
<organism evidence="2 3">
    <name type="scientific">Pengzhenrongella frigida</name>
    <dbReference type="NCBI Taxonomy" id="1259133"/>
    <lineage>
        <taxon>Bacteria</taxon>
        <taxon>Bacillati</taxon>
        <taxon>Actinomycetota</taxon>
        <taxon>Actinomycetes</taxon>
        <taxon>Micrococcales</taxon>
        <taxon>Pengzhenrongella</taxon>
    </lineage>
</organism>
<keyword evidence="3" id="KW-1185">Reference proteome</keyword>
<reference evidence="2 3" key="1">
    <citation type="submission" date="2019-01" db="EMBL/GenBank/DDBJ databases">
        <title>Novel species of Cellulomonas.</title>
        <authorList>
            <person name="Liu Q."/>
            <person name="Xin Y.-H."/>
        </authorList>
    </citation>
    <scope>NUCLEOTIDE SEQUENCE [LARGE SCALE GENOMIC DNA]</scope>
    <source>
        <strain evidence="2 3">HLT2-17</strain>
    </source>
</reference>
<feature type="domain" description="VOC" evidence="1">
    <location>
        <begin position="135"/>
        <end position="270"/>
    </location>
</feature>
<feature type="domain" description="VOC" evidence="1">
    <location>
        <begin position="11"/>
        <end position="121"/>
    </location>
</feature>
<dbReference type="InterPro" id="IPR052164">
    <property type="entry name" value="Anthracycline_SecMetBiosynth"/>
</dbReference>
<sequence>MSEQDRFVPGVPNWVELTTPDLQSAQDFYGALFGWTYVDAGPAPGGGRYLLAQLSGGAVGALVQGEPGGWHSYVLVDSVDETAKRVRAAGGLVLGEPTDVEQGRVLAFTDPEGAQLRAWESRGRRGADVVNAHGSVNFNDLHTRDTAAAAEFYAAVFGWRVLDLGGGMVTWALRAYGDHLERRSPGTRESYASMGGPEGFEDVVASIAPVDGDGAPAFWGVTFAVEDADSCAARASELGGRVLSGPIDAPWVRTTVLQDPHGASFVASQYVPPSE</sequence>
<dbReference type="Pfam" id="PF00903">
    <property type="entry name" value="Glyoxalase"/>
    <property type="match status" value="2"/>
</dbReference>
<evidence type="ECO:0000313" key="2">
    <source>
        <dbReference type="EMBL" id="RYV52823.1"/>
    </source>
</evidence>
<dbReference type="InterPro" id="IPR037523">
    <property type="entry name" value="VOC_core"/>
</dbReference>
<proteinExistence type="predicted"/>